<evidence type="ECO:0000256" key="1">
    <source>
        <dbReference type="ARBA" id="ARBA00023157"/>
    </source>
</evidence>
<keyword evidence="4" id="KW-1185">Reference proteome</keyword>
<dbReference type="PROSITE" id="PS00615">
    <property type="entry name" value="C_TYPE_LECTIN_1"/>
    <property type="match status" value="1"/>
</dbReference>
<feature type="chain" id="PRO_5010386929" evidence="2">
    <location>
        <begin position="20"/>
        <end position="204"/>
    </location>
</feature>
<evidence type="ECO:0000259" key="3">
    <source>
        <dbReference type="PROSITE" id="PS50041"/>
    </source>
</evidence>
<dbReference type="Gene3D" id="3.10.100.10">
    <property type="entry name" value="Mannose-Binding Protein A, subunit A"/>
    <property type="match status" value="1"/>
</dbReference>
<dbReference type="AlphaFoldDB" id="A0A1S3IM80"/>
<feature type="signal peptide" evidence="2">
    <location>
        <begin position="1"/>
        <end position="19"/>
    </location>
</feature>
<dbReference type="Proteomes" id="UP000085678">
    <property type="component" value="Unplaced"/>
</dbReference>
<dbReference type="InterPro" id="IPR018378">
    <property type="entry name" value="C-type_lectin_CS"/>
</dbReference>
<dbReference type="PROSITE" id="PS50041">
    <property type="entry name" value="C_TYPE_LECTIN_2"/>
    <property type="match status" value="1"/>
</dbReference>
<keyword evidence="1" id="KW-1015">Disulfide bond</keyword>
<dbReference type="RefSeq" id="XP_013399307.1">
    <property type="nucleotide sequence ID" value="XM_013543853.1"/>
</dbReference>
<reference evidence="5" key="1">
    <citation type="submission" date="2025-08" db="UniProtKB">
        <authorList>
            <consortium name="RefSeq"/>
        </authorList>
    </citation>
    <scope>IDENTIFICATION</scope>
    <source>
        <tissue evidence="5">Gonads</tissue>
    </source>
</reference>
<keyword evidence="2" id="KW-0732">Signal</keyword>
<dbReference type="GeneID" id="106165600"/>
<dbReference type="KEGG" id="lak:106165600"/>
<gene>
    <name evidence="5" type="primary">LOC106165600</name>
</gene>
<dbReference type="InterPro" id="IPR016187">
    <property type="entry name" value="CTDL_fold"/>
</dbReference>
<dbReference type="InterPro" id="IPR001304">
    <property type="entry name" value="C-type_lectin-like"/>
</dbReference>
<dbReference type="InParanoid" id="A0A1S3IM80"/>
<protein>
    <submittedName>
        <fullName evidence="5">Uncharacterized protein LOC106165600</fullName>
    </submittedName>
</protein>
<dbReference type="SUPFAM" id="SSF56436">
    <property type="entry name" value="C-type lectin-like"/>
    <property type="match status" value="1"/>
</dbReference>
<evidence type="ECO:0000256" key="2">
    <source>
        <dbReference type="SAM" id="SignalP"/>
    </source>
</evidence>
<sequence length="204" mass="22640">MGVETMLPVLVALVTVSSAAFHFSIPDRCGDDVSHSQIMKRSSVRAQSFCALECAQEPSCFGFNWQREPDNGVHLCELVNSTSDEYGKFLIATEGFSYVEKSESGFQSSRTTCSKGRCGRVDQFVWHDAYNYNGDNQIYVHSSKRNATLSYTNWALGEPNLVSELCVGFKPDSGQWCDVPCSWDVVQTICEIDQSGLGCRCPEI</sequence>
<accession>A0A1S3IM80</accession>
<proteinExistence type="predicted"/>
<feature type="domain" description="C-type lectin" evidence="3">
    <location>
        <begin position="56"/>
        <end position="182"/>
    </location>
</feature>
<dbReference type="InterPro" id="IPR016186">
    <property type="entry name" value="C-type_lectin-like/link_sf"/>
</dbReference>
<evidence type="ECO:0000313" key="5">
    <source>
        <dbReference type="RefSeq" id="XP_013399307.1"/>
    </source>
</evidence>
<organism evidence="4 5">
    <name type="scientific">Lingula anatina</name>
    <name type="common">Brachiopod</name>
    <name type="synonym">Lingula unguis</name>
    <dbReference type="NCBI Taxonomy" id="7574"/>
    <lineage>
        <taxon>Eukaryota</taxon>
        <taxon>Metazoa</taxon>
        <taxon>Spiralia</taxon>
        <taxon>Lophotrochozoa</taxon>
        <taxon>Brachiopoda</taxon>
        <taxon>Linguliformea</taxon>
        <taxon>Lingulata</taxon>
        <taxon>Lingulida</taxon>
        <taxon>Linguloidea</taxon>
        <taxon>Lingulidae</taxon>
        <taxon>Lingula</taxon>
    </lineage>
</organism>
<name>A0A1S3IM80_LINAN</name>
<evidence type="ECO:0000313" key="4">
    <source>
        <dbReference type="Proteomes" id="UP000085678"/>
    </source>
</evidence>